<organism evidence="2 3">
    <name type="scientific">Schinkia azotoformans MEV2011</name>
    <dbReference type="NCBI Taxonomy" id="1348973"/>
    <lineage>
        <taxon>Bacteria</taxon>
        <taxon>Bacillati</taxon>
        <taxon>Bacillota</taxon>
        <taxon>Bacilli</taxon>
        <taxon>Bacillales</taxon>
        <taxon>Bacillaceae</taxon>
        <taxon>Calidifontibacillus/Schinkia group</taxon>
        <taxon>Schinkia</taxon>
    </lineage>
</organism>
<dbReference type="InterPro" id="IPR025625">
    <property type="entry name" value="YuzL"/>
</dbReference>
<evidence type="ECO:0000256" key="1">
    <source>
        <dbReference type="SAM" id="MobiDB-lite"/>
    </source>
</evidence>
<comment type="caution">
    <text evidence="2">The sequence shown here is derived from an EMBL/GenBank/DDBJ whole genome shotgun (WGS) entry which is preliminary data.</text>
</comment>
<name>A0A072NM12_SCHAZ</name>
<gene>
    <name evidence="2" type="ORF">M670_02719</name>
</gene>
<dbReference type="Pfam" id="PF14115">
    <property type="entry name" value="YuzL"/>
    <property type="match status" value="1"/>
</dbReference>
<dbReference type="GeneID" id="89468211"/>
<dbReference type="Proteomes" id="UP000027936">
    <property type="component" value="Unassembled WGS sequence"/>
</dbReference>
<accession>A0A072NM12</accession>
<protein>
    <submittedName>
        <fullName evidence="2">YuzL-like protein</fullName>
    </submittedName>
</protein>
<feature type="compositionally biased region" description="Low complexity" evidence="1">
    <location>
        <begin position="20"/>
        <end position="29"/>
    </location>
</feature>
<dbReference type="EMBL" id="JJRY01000010">
    <property type="protein sequence ID" value="KEF37963.1"/>
    <property type="molecule type" value="Genomic_DNA"/>
</dbReference>
<evidence type="ECO:0000313" key="3">
    <source>
        <dbReference type="Proteomes" id="UP000027936"/>
    </source>
</evidence>
<dbReference type="PATRIC" id="fig|1348973.3.peg.2630"/>
<dbReference type="AlphaFoldDB" id="A0A072NM12"/>
<feature type="region of interest" description="Disordered" evidence="1">
    <location>
        <begin position="1"/>
        <end position="48"/>
    </location>
</feature>
<sequence>MPRETKADPTTIGLGSADVEGQGTTTQETGKYKMDSSRRKKRKKSGIL</sequence>
<dbReference type="RefSeq" id="WP_003329651.1">
    <property type="nucleotide sequence ID" value="NZ_JJRY01000010.1"/>
</dbReference>
<feature type="compositionally biased region" description="Basic residues" evidence="1">
    <location>
        <begin position="38"/>
        <end position="48"/>
    </location>
</feature>
<proteinExistence type="predicted"/>
<evidence type="ECO:0000313" key="2">
    <source>
        <dbReference type="EMBL" id="KEF37963.1"/>
    </source>
</evidence>
<reference evidence="2 3" key="1">
    <citation type="submission" date="2014-04" db="EMBL/GenBank/DDBJ databases">
        <title>Draft genome sequence of Bacillus azotoformans MEV2011, a (co-) denitrifying strain unable to grow in the presence of oxygen.</title>
        <authorList>
            <person name="Nielsen M."/>
            <person name="Schreiber L."/>
            <person name="Finster K."/>
            <person name="Schramm A."/>
        </authorList>
    </citation>
    <scope>NUCLEOTIDE SEQUENCE [LARGE SCALE GENOMIC DNA]</scope>
    <source>
        <strain evidence="2 3">MEV2011</strain>
    </source>
</reference>